<comment type="catalytic activity">
    <reaction evidence="1">
        <text>Hydrolysis of terminal, non-reducing beta-D-mannose residues in beta-D-mannosides.</text>
        <dbReference type="EC" id="3.2.1.25"/>
    </reaction>
</comment>
<evidence type="ECO:0000256" key="11">
    <source>
        <dbReference type="ARBA" id="ARBA00041069"/>
    </source>
</evidence>
<feature type="domain" description="Beta-mannosidase-like galactose-binding" evidence="16">
    <location>
        <begin position="10"/>
        <end position="177"/>
    </location>
</feature>
<gene>
    <name evidence="17" type="ORF">ACFS5P_12670</name>
</gene>
<evidence type="ECO:0000256" key="1">
    <source>
        <dbReference type="ARBA" id="ARBA00000829"/>
    </source>
</evidence>
<evidence type="ECO:0000259" key="15">
    <source>
        <dbReference type="Pfam" id="PF17786"/>
    </source>
</evidence>
<proteinExistence type="inferred from homology"/>
<sequence length="835" mass="96543">MDTIKLNSNWTMTHERSSQSIKTEVPSSVMNDLLNNGDIPDPFYRDNEDQALEIAARDYLYETVFKVEEAMLKEDSVRLTFEGIDTLSEITLNGSLIGTTDNMHRTYSFEVKDLLNQDENKLSIRLKSPLDYIYEKQKKLPLFGVSDAESGYPHLRKGHSMFGWDWGPRMPDLGIWRSVTLSSYSKGRIDDVYITQEHNDSVKLKLRIGMEKLSGSQFDVLVKITDPAGESQSVKKEDVEAISHVEAFIHSPQLWWPNGYGEQPLYTIEVTLLSEGQAVHQETLKTGLRTIRVRHEEDQWGKSFEFEVNGLSLFAMGANYIPEDNLLPRNSRDKTERLIKNCVEANYNMIRVWGGGIYPEKYFYELCDEHGLIVWQDFMFACSSYDLNEQFRDTVVQEVVDNVKRLRHHASLGIWCGNNEIEEAWEHWGDMSKDPIRKADYIKLFEYIIPELLKEHDPETFYWSSSPSSGGGFDEPRNPDRGDVHYWEVWHGLKPFTEYEKYHFRFCSEFGFQSFPSLKTVKTFTEPDDRNIFSYIMEKHQKNGAANGKILYYLSENFLYPKDFDSMIYASQLLQAEAIKYGVEHWRRNRGRCMGSLYWQLNDCWPVASWSSIDYYGRWKALHYFAKNFYAPVLLSVREEGNDVEIHVTNDSLKAVRAEVEWKLKTHTGNELRSGSLTHEVQQLTAEKCATLTLLGQLTEQQKQHTYLECTLIVNGVEVKTITHLFVKPKHFQFTEPAIKAAVNETSDAFEIELTSQSFAKFIELDLSDNDCVFSDNYFDLSPGKSVRVKAEKSRLRKEMTLDSLKEQLSIRSIYDMSEHGGSGQKSAKIQAGVR</sequence>
<evidence type="ECO:0000256" key="5">
    <source>
        <dbReference type="ARBA" id="ARBA00012754"/>
    </source>
</evidence>
<evidence type="ECO:0000259" key="16">
    <source>
        <dbReference type="Pfam" id="PF22666"/>
    </source>
</evidence>
<comment type="similarity">
    <text evidence="10">Belongs to the glycosyl hydrolase 2 family. Beta-mannosidase B subfamily.</text>
</comment>
<dbReference type="InterPro" id="IPR050887">
    <property type="entry name" value="Beta-mannosidase_GH2"/>
</dbReference>
<evidence type="ECO:0000256" key="8">
    <source>
        <dbReference type="ARBA" id="ARBA00023180"/>
    </source>
</evidence>
<comment type="subcellular location">
    <subcellularLocation>
        <location evidence="2">Secreted</location>
    </subcellularLocation>
</comment>
<name>A0ABW5ZIK4_9BACL</name>
<dbReference type="Gene3D" id="2.60.40.10">
    <property type="entry name" value="Immunoglobulins"/>
    <property type="match status" value="3"/>
</dbReference>
<dbReference type="Pfam" id="PF22666">
    <property type="entry name" value="Glyco_hydro_2_N2"/>
    <property type="match status" value="1"/>
</dbReference>
<feature type="domain" description="Mannosidase Ig/CBM-like" evidence="15">
    <location>
        <begin position="643"/>
        <end position="731"/>
    </location>
</feature>
<evidence type="ECO:0000256" key="9">
    <source>
        <dbReference type="ARBA" id="ARBA00023295"/>
    </source>
</evidence>
<dbReference type="PANTHER" id="PTHR43730">
    <property type="entry name" value="BETA-MANNOSIDASE"/>
    <property type="match status" value="1"/>
</dbReference>
<keyword evidence="8" id="KW-0325">Glycoprotein</keyword>
<dbReference type="SUPFAM" id="SSF49785">
    <property type="entry name" value="Galactose-binding domain-like"/>
    <property type="match status" value="1"/>
</dbReference>
<keyword evidence="9" id="KW-0326">Glycosidase</keyword>
<evidence type="ECO:0000256" key="7">
    <source>
        <dbReference type="ARBA" id="ARBA00022801"/>
    </source>
</evidence>
<dbReference type="RefSeq" id="WP_204729749.1">
    <property type="nucleotide sequence ID" value="NZ_JAFBDK010000010.1"/>
</dbReference>
<organism evidence="17 18">
    <name type="scientific">Jeotgalibacillus terrae</name>
    <dbReference type="NCBI Taxonomy" id="587735"/>
    <lineage>
        <taxon>Bacteria</taxon>
        <taxon>Bacillati</taxon>
        <taxon>Bacillota</taxon>
        <taxon>Bacilli</taxon>
        <taxon>Bacillales</taxon>
        <taxon>Caryophanaceae</taxon>
        <taxon>Jeotgalibacillus</taxon>
    </lineage>
</organism>
<dbReference type="InterPro" id="IPR054593">
    <property type="entry name" value="Beta-mannosidase-like_N2"/>
</dbReference>
<evidence type="ECO:0000256" key="12">
    <source>
        <dbReference type="ARBA" id="ARBA00041614"/>
    </source>
</evidence>
<evidence type="ECO:0000259" key="14">
    <source>
        <dbReference type="Pfam" id="PF17753"/>
    </source>
</evidence>
<dbReference type="SUPFAM" id="SSF49303">
    <property type="entry name" value="beta-Galactosidase/glucuronidase domain"/>
    <property type="match status" value="3"/>
</dbReference>
<dbReference type="Gene3D" id="2.60.120.260">
    <property type="entry name" value="Galactose-binding domain-like"/>
    <property type="match status" value="1"/>
</dbReference>
<dbReference type="Proteomes" id="UP001597561">
    <property type="component" value="Unassembled WGS sequence"/>
</dbReference>
<evidence type="ECO:0000256" key="2">
    <source>
        <dbReference type="ARBA" id="ARBA00004613"/>
    </source>
</evidence>
<dbReference type="InterPro" id="IPR041447">
    <property type="entry name" value="Mannosidase_ig"/>
</dbReference>
<accession>A0ABW5ZIK4</accession>
<dbReference type="GO" id="GO:0016787">
    <property type="term" value="F:hydrolase activity"/>
    <property type="evidence" value="ECO:0007669"/>
    <property type="project" value="UniProtKB-KW"/>
</dbReference>
<feature type="domain" description="Beta-mannosidase Ig-fold" evidence="14">
    <location>
        <begin position="735"/>
        <end position="817"/>
    </location>
</feature>
<dbReference type="InterPro" id="IPR017853">
    <property type="entry name" value="GH"/>
</dbReference>
<protein>
    <recommendedName>
        <fullName evidence="11">Beta-mannosidase B</fullName>
        <ecNumber evidence="5">3.2.1.25</ecNumber>
    </recommendedName>
    <alternativeName>
        <fullName evidence="12">Mannanase B</fullName>
    </alternativeName>
</protein>
<evidence type="ECO:0000259" key="13">
    <source>
        <dbReference type="Pfam" id="PF00703"/>
    </source>
</evidence>
<dbReference type="SUPFAM" id="SSF51445">
    <property type="entry name" value="(Trans)glycosidases"/>
    <property type="match status" value="1"/>
</dbReference>
<evidence type="ECO:0000313" key="17">
    <source>
        <dbReference type="EMBL" id="MFD2912733.1"/>
    </source>
</evidence>
<dbReference type="InterPro" id="IPR041625">
    <property type="entry name" value="Beta-mannosidase_Ig"/>
</dbReference>
<dbReference type="InterPro" id="IPR006102">
    <property type="entry name" value="Ig-like_GH2"/>
</dbReference>
<keyword evidence="18" id="KW-1185">Reference proteome</keyword>
<keyword evidence="6" id="KW-0964">Secreted</keyword>
<dbReference type="InterPro" id="IPR036156">
    <property type="entry name" value="Beta-gal/glucu_dom_sf"/>
</dbReference>
<comment type="pathway">
    <text evidence="3">Glycan metabolism; N-glycan degradation.</text>
</comment>
<evidence type="ECO:0000256" key="6">
    <source>
        <dbReference type="ARBA" id="ARBA00022525"/>
    </source>
</evidence>
<dbReference type="Pfam" id="PF17786">
    <property type="entry name" value="Mannosidase_ig"/>
    <property type="match status" value="1"/>
</dbReference>
<dbReference type="EMBL" id="JBHUPG010000023">
    <property type="protein sequence ID" value="MFD2912733.1"/>
    <property type="molecule type" value="Genomic_DNA"/>
</dbReference>
<dbReference type="InterPro" id="IPR008979">
    <property type="entry name" value="Galactose-bd-like_sf"/>
</dbReference>
<comment type="caution">
    <text evidence="17">The sequence shown here is derived from an EMBL/GenBank/DDBJ whole genome shotgun (WGS) entry which is preliminary data.</text>
</comment>
<dbReference type="Pfam" id="PF17753">
    <property type="entry name" value="Ig_mannosidase"/>
    <property type="match status" value="1"/>
</dbReference>
<evidence type="ECO:0000256" key="4">
    <source>
        <dbReference type="ARBA" id="ARBA00011738"/>
    </source>
</evidence>
<comment type="subunit">
    <text evidence="4">Homodimer.</text>
</comment>
<feature type="domain" description="Glycoside hydrolase family 2 immunoglobulin-like beta-sandwich" evidence="13">
    <location>
        <begin position="188"/>
        <end position="289"/>
    </location>
</feature>
<keyword evidence="7 17" id="KW-0378">Hydrolase</keyword>
<dbReference type="Pfam" id="PF00703">
    <property type="entry name" value="Glyco_hydro_2"/>
    <property type="match status" value="1"/>
</dbReference>
<evidence type="ECO:0000256" key="3">
    <source>
        <dbReference type="ARBA" id="ARBA00004740"/>
    </source>
</evidence>
<dbReference type="Gene3D" id="3.20.20.80">
    <property type="entry name" value="Glycosidases"/>
    <property type="match status" value="1"/>
</dbReference>
<dbReference type="PANTHER" id="PTHR43730:SF1">
    <property type="entry name" value="BETA-MANNOSIDASE"/>
    <property type="match status" value="1"/>
</dbReference>
<reference evidence="18" key="1">
    <citation type="journal article" date="2019" name="Int. J. Syst. Evol. Microbiol.">
        <title>The Global Catalogue of Microorganisms (GCM) 10K type strain sequencing project: providing services to taxonomists for standard genome sequencing and annotation.</title>
        <authorList>
            <consortium name="The Broad Institute Genomics Platform"/>
            <consortium name="The Broad Institute Genome Sequencing Center for Infectious Disease"/>
            <person name="Wu L."/>
            <person name="Ma J."/>
        </authorList>
    </citation>
    <scope>NUCLEOTIDE SEQUENCE [LARGE SCALE GENOMIC DNA]</scope>
    <source>
        <strain evidence="18">KCTC 13528</strain>
    </source>
</reference>
<dbReference type="InterPro" id="IPR013783">
    <property type="entry name" value="Ig-like_fold"/>
</dbReference>
<dbReference type="EC" id="3.2.1.25" evidence="5"/>
<evidence type="ECO:0000256" key="10">
    <source>
        <dbReference type="ARBA" id="ARBA00038429"/>
    </source>
</evidence>
<evidence type="ECO:0000313" key="18">
    <source>
        <dbReference type="Proteomes" id="UP001597561"/>
    </source>
</evidence>